<dbReference type="STRING" id="82374.NZ47_12980"/>
<keyword evidence="4 6" id="KW-0408">Iron</keyword>
<evidence type="ECO:0000256" key="6">
    <source>
        <dbReference type="PIRSR" id="PIRSR004869-50"/>
    </source>
</evidence>
<dbReference type="EMBL" id="JSCE01000242">
    <property type="protein sequence ID" value="KHM48418.1"/>
    <property type="molecule type" value="Genomic_DNA"/>
</dbReference>
<evidence type="ECO:0000256" key="2">
    <source>
        <dbReference type="ARBA" id="ARBA00022691"/>
    </source>
</evidence>
<evidence type="ECO:0000256" key="4">
    <source>
        <dbReference type="ARBA" id="ARBA00023004"/>
    </source>
</evidence>
<dbReference type="InterPro" id="IPR058240">
    <property type="entry name" value="rSAM_sf"/>
</dbReference>
<dbReference type="NCBIfam" id="TIGR04337">
    <property type="entry name" value="AmmeMemoSam_rS"/>
    <property type="match status" value="1"/>
</dbReference>
<dbReference type="SUPFAM" id="SSF102114">
    <property type="entry name" value="Radical SAM enzymes"/>
    <property type="match status" value="1"/>
</dbReference>
<dbReference type="PIRSF" id="PIRSF004869">
    <property type="entry name" value="PflX_prd"/>
    <property type="match status" value="1"/>
</dbReference>
<evidence type="ECO:0000256" key="3">
    <source>
        <dbReference type="ARBA" id="ARBA00022723"/>
    </source>
</evidence>
<dbReference type="InterPro" id="IPR007197">
    <property type="entry name" value="rSAM"/>
</dbReference>
<evidence type="ECO:0000256" key="1">
    <source>
        <dbReference type="ARBA" id="ARBA00022485"/>
    </source>
</evidence>
<dbReference type="GO" id="GO:0003824">
    <property type="term" value="F:catalytic activity"/>
    <property type="evidence" value="ECO:0007669"/>
    <property type="project" value="InterPro"/>
</dbReference>
<dbReference type="SFLD" id="SFLDG01101">
    <property type="entry name" value="Uncharacterised_Radical_SAM_Su"/>
    <property type="match status" value="1"/>
</dbReference>
<name>A0A0B2JP06_9FIRM</name>
<proteinExistence type="predicted"/>
<dbReference type="PANTHER" id="PTHR30352">
    <property type="entry name" value="PYRUVATE FORMATE-LYASE-ACTIVATING ENZYME"/>
    <property type="match status" value="1"/>
</dbReference>
<dbReference type="Gene3D" id="3.20.20.70">
    <property type="entry name" value="Aldolase class I"/>
    <property type="match status" value="1"/>
</dbReference>
<evidence type="ECO:0000313" key="9">
    <source>
        <dbReference type="Proteomes" id="UP000030993"/>
    </source>
</evidence>
<dbReference type="GO" id="GO:0046872">
    <property type="term" value="F:metal ion binding"/>
    <property type="evidence" value="ECO:0007669"/>
    <property type="project" value="UniProtKB-KW"/>
</dbReference>
<feature type="binding site" evidence="6">
    <location>
        <position position="79"/>
    </location>
    <ligand>
        <name>[4Fe-4S] cluster</name>
        <dbReference type="ChEBI" id="CHEBI:49883"/>
        <note>4Fe-4S-S-AdoMet</note>
    </ligand>
</feature>
<dbReference type="InterPro" id="IPR016431">
    <property type="entry name" value="Pyrv-formate_lyase-activ_prd"/>
</dbReference>
<organism evidence="8 9">
    <name type="scientific">Anaerovibrio lipolyticus</name>
    <dbReference type="NCBI Taxonomy" id="82374"/>
    <lineage>
        <taxon>Bacteria</taxon>
        <taxon>Bacillati</taxon>
        <taxon>Bacillota</taxon>
        <taxon>Negativicutes</taxon>
        <taxon>Selenomonadales</taxon>
        <taxon>Selenomonadaceae</taxon>
        <taxon>Anaerovibrio</taxon>
    </lineage>
</organism>
<dbReference type="PANTHER" id="PTHR30352:SF5">
    <property type="entry name" value="PYRUVATE FORMATE-LYASE 1-ACTIVATING ENZYME"/>
    <property type="match status" value="1"/>
</dbReference>
<dbReference type="AlphaFoldDB" id="A0A0B2JP06"/>
<gene>
    <name evidence="8" type="ORF">NZ47_12980</name>
</gene>
<reference evidence="8 9" key="1">
    <citation type="journal article" date="2013" name="PLoS ONE">
        <title>Identification and characterization of three novel lipases belonging to families II and V from Anaerovibrio lipolyticus 5ST.</title>
        <authorList>
            <person name="Prive F."/>
            <person name="Kaderbhai N.N."/>
            <person name="Girdwood S."/>
            <person name="Worgan H.J."/>
            <person name="Pinloche E."/>
            <person name="Scollan N.D."/>
            <person name="Huws S.A."/>
            <person name="Newbold C.J."/>
        </authorList>
    </citation>
    <scope>NUCLEOTIDE SEQUENCE [LARGE SCALE GENOMIC DNA]</scope>
    <source>
        <strain evidence="8 9">5S</strain>
    </source>
</reference>
<keyword evidence="1" id="KW-0004">4Fe-4S</keyword>
<feature type="binding site" evidence="6">
    <location>
        <position position="82"/>
    </location>
    <ligand>
        <name>[4Fe-4S] cluster</name>
        <dbReference type="ChEBI" id="CHEBI:49883"/>
        <note>4Fe-4S-S-AdoMet</note>
    </ligand>
</feature>
<dbReference type="SFLD" id="SFLDS00029">
    <property type="entry name" value="Radical_SAM"/>
    <property type="match status" value="1"/>
</dbReference>
<comment type="cofactor">
    <cofactor evidence="6">
        <name>[4Fe-4S] cluster</name>
        <dbReference type="ChEBI" id="CHEBI:49883"/>
    </cofactor>
    <text evidence="6">Binds 1 [4Fe-4S] cluster. The cluster is coordinated with 3 cysteines and an exchangeable S-adenosyl-L-methionine.</text>
</comment>
<dbReference type="GO" id="GO:0051539">
    <property type="term" value="F:4 iron, 4 sulfur cluster binding"/>
    <property type="evidence" value="ECO:0007669"/>
    <property type="project" value="UniProtKB-KW"/>
</dbReference>
<accession>A0A0B2JP06</accession>
<keyword evidence="3 6" id="KW-0479">Metal-binding</keyword>
<dbReference type="InterPro" id="IPR013785">
    <property type="entry name" value="Aldolase_TIM"/>
</dbReference>
<dbReference type="eggNOG" id="COG1180">
    <property type="taxonomic scope" value="Bacteria"/>
</dbReference>
<comment type="caution">
    <text evidence="8">The sequence shown here is derived from an EMBL/GenBank/DDBJ whole genome shotgun (WGS) entry which is preliminary data.</text>
</comment>
<dbReference type="InterPro" id="IPR027596">
    <property type="entry name" value="AmmeMemoSam_rS"/>
</dbReference>
<dbReference type="PROSITE" id="PS51918">
    <property type="entry name" value="RADICAL_SAM"/>
    <property type="match status" value="1"/>
</dbReference>
<evidence type="ECO:0000256" key="5">
    <source>
        <dbReference type="ARBA" id="ARBA00023014"/>
    </source>
</evidence>
<evidence type="ECO:0000313" key="8">
    <source>
        <dbReference type="EMBL" id="KHM48418.1"/>
    </source>
</evidence>
<protein>
    <submittedName>
        <fullName evidence="8">Radical SAM protein</fullName>
    </submittedName>
</protein>
<feature type="binding site" evidence="6">
    <location>
        <position position="75"/>
    </location>
    <ligand>
        <name>[4Fe-4S] cluster</name>
        <dbReference type="ChEBI" id="CHEBI:49883"/>
        <note>4Fe-4S-S-AdoMet</note>
    </ligand>
</feature>
<dbReference type="RefSeq" id="WP_039211801.1">
    <property type="nucleotide sequence ID" value="NZ_JSCE01000242.1"/>
</dbReference>
<keyword evidence="2 6" id="KW-0949">S-adenosyl-L-methionine</keyword>
<keyword evidence="5 6" id="KW-0411">Iron-sulfur</keyword>
<keyword evidence="9" id="KW-1185">Reference proteome</keyword>
<evidence type="ECO:0000259" key="7">
    <source>
        <dbReference type="PROSITE" id="PS51918"/>
    </source>
</evidence>
<dbReference type="InterPro" id="IPR034457">
    <property type="entry name" value="Organic_radical-activating"/>
</dbReference>
<sequence length="280" mass="31360">MNKENSMVQCGLCPHKCNLNPNKTGLCGTRKNIDGNIKSISYGQVTSLAVDPIEKKPLYHFYPGTTILSVGGFGCNMKCPFCQNYSISQQGIEVSQGYVSPEEMVEFARKATLKAGSIGVAFTYNEPFLSYEYLLDVAPLLKAEGQKVVLVTNGQICQEPLQAILPYIDAMNIDLKAFSEDGYKWMGGDFKTTKDTIRLSLETGVHVEVTTLVIPGINDDSDMMRSEAMWISQLRKDIPLHLSRYFPRYKLQTEATPVATLYRLQEISQEYLDYVYLGNV</sequence>
<dbReference type="CDD" id="cd01335">
    <property type="entry name" value="Radical_SAM"/>
    <property type="match status" value="1"/>
</dbReference>
<dbReference type="Pfam" id="PF04055">
    <property type="entry name" value="Radical_SAM"/>
    <property type="match status" value="1"/>
</dbReference>
<feature type="domain" description="Radical SAM core" evidence="7">
    <location>
        <begin position="60"/>
        <end position="277"/>
    </location>
</feature>
<dbReference type="Proteomes" id="UP000030993">
    <property type="component" value="Unassembled WGS sequence"/>
</dbReference>